<accession>A0AAJ1BFH6</accession>
<evidence type="ECO:0000313" key="9">
    <source>
        <dbReference type="EMBL" id="MCH4293670.1"/>
    </source>
</evidence>
<dbReference type="RefSeq" id="WP_240590146.1">
    <property type="nucleotide sequence ID" value="NZ_JAKUDL010000001.1"/>
</dbReference>
<evidence type="ECO:0000256" key="6">
    <source>
        <dbReference type="ARBA" id="ARBA00022989"/>
    </source>
</evidence>
<evidence type="ECO:0000256" key="3">
    <source>
        <dbReference type="ARBA" id="ARBA00022448"/>
    </source>
</evidence>
<dbReference type="AlphaFoldDB" id="A0AAJ1BFH6"/>
<comment type="similarity">
    <text evidence="2 8">Belongs to the 4-toluene sulfonate uptake permease (TSUP) (TC 2.A.102) family.</text>
</comment>
<name>A0AAJ1BFH6_9GAMM</name>
<dbReference type="EMBL" id="JAKUDL010000001">
    <property type="protein sequence ID" value="MCH4293670.1"/>
    <property type="molecule type" value="Genomic_DNA"/>
</dbReference>
<dbReference type="GO" id="GO:0005886">
    <property type="term" value="C:plasma membrane"/>
    <property type="evidence" value="ECO:0007669"/>
    <property type="project" value="UniProtKB-SubCell"/>
</dbReference>
<feature type="transmembrane region" description="Helical" evidence="8">
    <location>
        <begin position="104"/>
        <end position="126"/>
    </location>
</feature>
<proteinExistence type="inferred from homology"/>
<protein>
    <recommendedName>
        <fullName evidence="8">Probable membrane transporter protein</fullName>
    </recommendedName>
</protein>
<feature type="transmembrane region" description="Helical" evidence="8">
    <location>
        <begin position="235"/>
        <end position="253"/>
    </location>
</feature>
<comment type="caution">
    <text evidence="9">The sequence shown here is derived from an EMBL/GenBank/DDBJ whole genome shotgun (WGS) entry which is preliminary data.</text>
</comment>
<keyword evidence="5 8" id="KW-0812">Transmembrane</keyword>
<feature type="transmembrane region" description="Helical" evidence="8">
    <location>
        <begin position="195"/>
        <end position="223"/>
    </location>
</feature>
<evidence type="ECO:0000256" key="4">
    <source>
        <dbReference type="ARBA" id="ARBA00022475"/>
    </source>
</evidence>
<keyword evidence="6 8" id="KW-1133">Transmembrane helix</keyword>
<dbReference type="PANTHER" id="PTHR30269">
    <property type="entry name" value="TRANSMEMBRANE PROTEIN YFCA"/>
    <property type="match status" value="1"/>
</dbReference>
<dbReference type="InterPro" id="IPR052017">
    <property type="entry name" value="TSUP"/>
</dbReference>
<reference evidence="9 10" key="1">
    <citation type="submission" date="2022-02" db="EMBL/GenBank/DDBJ databases">
        <title>The genome sequence of Shewanella sp. 3B26.</title>
        <authorList>
            <person name="Du J."/>
        </authorList>
    </citation>
    <scope>NUCLEOTIDE SEQUENCE [LARGE SCALE GENOMIC DNA]</scope>
    <source>
        <strain evidence="9 10">3B26</strain>
    </source>
</reference>
<evidence type="ECO:0000256" key="8">
    <source>
        <dbReference type="RuleBase" id="RU363041"/>
    </source>
</evidence>
<evidence type="ECO:0000256" key="7">
    <source>
        <dbReference type="ARBA" id="ARBA00023136"/>
    </source>
</evidence>
<keyword evidence="10" id="KW-1185">Reference proteome</keyword>
<dbReference type="Pfam" id="PF01925">
    <property type="entry name" value="TauE"/>
    <property type="match status" value="1"/>
</dbReference>
<keyword evidence="4 8" id="KW-1003">Cell membrane</keyword>
<gene>
    <name evidence="9" type="ORF">MJ923_05060</name>
</gene>
<feature type="transmembrane region" description="Helical" evidence="8">
    <location>
        <begin position="77"/>
        <end position="98"/>
    </location>
</feature>
<keyword evidence="7 8" id="KW-0472">Membrane</keyword>
<keyword evidence="3" id="KW-0813">Transport</keyword>
<organism evidence="9 10">
    <name type="scientific">Shewanella zhuhaiensis</name>
    <dbReference type="NCBI Taxonomy" id="2919576"/>
    <lineage>
        <taxon>Bacteria</taxon>
        <taxon>Pseudomonadati</taxon>
        <taxon>Pseudomonadota</taxon>
        <taxon>Gammaproteobacteria</taxon>
        <taxon>Alteromonadales</taxon>
        <taxon>Shewanellaceae</taxon>
        <taxon>Shewanella</taxon>
    </lineage>
</organism>
<evidence type="ECO:0000313" key="10">
    <source>
        <dbReference type="Proteomes" id="UP001297581"/>
    </source>
</evidence>
<dbReference type="InterPro" id="IPR002781">
    <property type="entry name" value="TM_pro_TauE-like"/>
</dbReference>
<evidence type="ECO:0000256" key="1">
    <source>
        <dbReference type="ARBA" id="ARBA00004651"/>
    </source>
</evidence>
<dbReference type="Proteomes" id="UP001297581">
    <property type="component" value="Unassembled WGS sequence"/>
</dbReference>
<evidence type="ECO:0000256" key="5">
    <source>
        <dbReference type="ARBA" id="ARBA00022692"/>
    </source>
</evidence>
<dbReference type="PANTHER" id="PTHR30269:SF25">
    <property type="entry name" value="MEMBRANE TRANSPORTER PROTEIN-RELATED"/>
    <property type="match status" value="1"/>
</dbReference>
<evidence type="ECO:0000256" key="2">
    <source>
        <dbReference type="ARBA" id="ARBA00009142"/>
    </source>
</evidence>
<sequence length="257" mass="27324">MDLLLDPTSLAILAAVGLLAGFIDAVVGGGGLLSIPALLTLGLPPHLALGTNKLSACFGSAMSALTYYRKQLFVPGFWYNAAIATFIGALFGTLAVYLTSETVLAKLLPLIIMAIAFYTLLSPGAIEHAEAKSREHAPGPRRQWLQGLPLGFYDGYAGPGIGAFWTLSSSHLYRLPVLQNCALARAMTFISNSTALLMFLLLGQVNLAVGLFLGACMMAGSYLGARSAIQFGLPFIRPLFILIVIAASVQLAWRAWF</sequence>
<comment type="subcellular location">
    <subcellularLocation>
        <location evidence="1 8">Cell membrane</location>
        <topology evidence="1 8">Multi-pass membrane protein</topology>
    </subcellularLocation>
</comment>
<feature type="transmembrane region" description="Helical" evidence="8">
    <location>
        <begin position="12"/>
        <end position="35"/>
    </location>
</feature>